<organism evidence="2 3">
    <name type="scientific">Paraburkholderia lycopersici</name>
    <dbReference type="NCBI Taxonomy" id="416944"/>
    <lineage>
        <taxon>Bacteria</taxon>
        <taxon>Pseudomonadati</taxon>
        <taxon>Pseudomonadota</taxon>
        <taxon>Betaproteobacteria</taxon>
        <taxon>Burkholderiales</taxon>
        <taxon>Burkholderiaceae</taxon>
        <taxon>Paraburkholderia</taxon>
    </lineage>
</organism>
<protein>
    <submittedName>
        <fullName evidence="2">Uncharacterized protein</fullName>
    </submittedName>
</protein>
<dbReference type="AlphaFoldDB" id="A0A1G6GJK2"/>
<dbReference type="Proteomes" id="UP000198908">
    <property type="component" value="Unassembled WGS sequence"/>
</dbReference>
<evidence type="ECO:0000313" key="2">
    <source>
        <dbReference type="EMBL" id="SDB82099.1"/>
    </source>
</evidence>
<feature type="signal peptide" evidence="1">
    <location>
        <begin position="1"/>
        <end position="32"/>
    </location>
</feature>
<dbReference type="STRING" id="416944.SAMN05421548_1014"/>
<dbReference type="EMBL" id="FMYQ01000001">
    <property type="protein sequence ID" value="SDB82099.1"/>
    <property type="molecule type" value="Genomic_DNA"/>
</dbReference>
<name>A0A1G6GJK2_9BURK</name>
<accession>A0A1G6GJK2</accession>
<keyword evidence="3" id="KW-1185">Reference proteome</keyword>
<keyword evidence="1" id="KW-0732">Signal</keyword>
<proteinExistence type="predicted"/>
<gene>
    <name evidence="2" type="ORF">SAMN05421548_1014</name>
</gene>
<evidence type="ECO:0000313" key="3">
    <source>
        <dbReference type="Proteomes" id="UP000198908"/>
    </source>
</evidence>
<evidence type="ECO:0000256" key="1">
    <source>
        <dbReference type="SAM" id="SignalP"/>
    </source>
</evidence>
<feature type="chain" id="PRO_5011735138" evidence="1">
    <location>
        <begin position="33"/>
        <end position="130"/>
    </location>
</feature>
<reference evidence="3" key="1">
    <citation type="submission" date="2016-09" db="EMBL/GenBank/DDBJ databases">
        <authorList>
            <person name="Varghese N."/>
            <person name="Submissions S."/>
        </authorList>
    </citation>
    <scope>NUCLEOTIDE SEQUENCE [LARGE SCALE GENOMIC DNA]</scope>
    <source>
        <strain evidence="3">TNe-862</strain>
    </source>
</reference>
<sequence length="130" mass="13595">MRIQSVGIRPGLRVAVLACGAAAALMGGNLHAASEDAGQEGQSLMLESDTPVALYQTANSPAVVMTAPGDAFPLRAQKADKRYRVHYNGGVYYVNPLDVSVRQSAKVVCAKAPTKTLASRFGAGSDECNK</sequence>